<dbReference type="EMBL" id="GBXM01012986">
    <property type="protein sequence ID" value="JAH95591.1"/>
    <property type="molecule type" value="Transcribed_RNA"/>
</dbReference>
<proteinExistence type="predicted"/>
<protein>
    <submittedName>
        <fullName evidence="2">Uncharacterized protein</fullName>
    </submittedName>
</protein>
<keyword evidence="1" id="KW-0812">Transmembrane</keyword>
<dbReference type="AlphaFoldDB" id="A0A0E9WZF1"/>
<sequence length="57" mass="7049">MKRHKRKFKSTFNISFQIHFVCFVLKFSLFLGFYWLLPRFAYSMIQLFQQDPLVRVV</sequence>
<keyword evidence="1" id="KW-0472">Membrane</keyword>
<reference evidence="2" key="2">
    <citation type="journal article" date="2015" name="Fish Shellfish Immunol.">
        <title>Early steps in the European eel (Anguilla anguilla)-Vibrio vulnificus interaction in the gills: Role of the RtxA13 toxin.</title>
        <authorList>
            <person name="Callol A."/>
            <person name="Pajuelo D."/>
            <person name="Ebbesson L."/>
            <person name="Teles M."/>
            <person name="MacKenzie S."/>
            <person name="Amaro C."/>
        </authorList>
    </citation>
    <scope>NUCLEOTIDE SEQUENCE</scope>
</reference>
<evidence type="ECO:0000313" key="2">
    <source>
        <dbReference type="EMBL" id="JAH95591.1"/>
    </source>
</evidence>
<feature type="transmembrane region" description="Helical" evidence="1">
    <location>
        <begin position="12"/>
        <end position="37"/>
    </location>
</feature>
<name>A0A0E9WZF1_ANGAN</name>
<evidence type="ECO:0000256" key="1">
    <source>
        <dbReference type="SAM" id="Phobius"/>
    </source>
</evidence>
<reference evidence="2" key="1">
    <citation type="submission" date="2014-11" db="EMBL/GenBank/DDBJ databases">
        <authorList>
            <person name="Amaro Gonzalez C."/>
        </authorList>
    </citation>
    <scope>NUCLEOTIDE SEQUENCE</scope>
</reference>
<keyword evidence="1" id="KW-1133">Transmembrane helix</keyword>
<accession>A0A0E9WZF1</accession>
<organism evidence="2">
    <name type="scientific">Anguilla anguilla</name>
    <name type="common">European freshwater eel</name>
    <name type="synonym">Muraena anguilla</name>
    <dbReference type="NCBI Taxonomy" id="7936"/>
    <lineage>
        <taxon>Eukaryota</taxon>
        <taxon>Metazoa</taxon>
        <taxon>Chordata</taxon>
        <taxon>Craniata</taxon>
        <taxon>Vertebrata</taxon>
        <taxon>Euteleostomi</taxon>
        <taxon>Actinopterygii</taxon>
        <taxon>Neopterygii</taxon>
        <taxon>Teleostei</taxon>
        <taxon>Anguilliformes</taxon>
        <taxon>Anguillidae</taxon>
        <taxon>Anguilla</taxon>
    </lineage>
</organism>